<feature type="compositionally biased region" description="Basic and acidic residues" evidence="2">
    <location>
        <begin position="31"/>
        <end position="48"/>
    </location>
</feature>
<dbReference type="GO" id="GO:0005634">
    <property type="term" value="C:nucleus"/>
    <property type="evidence" value="ECO:0007669"/>
    <property type="project" value="TreeGrafter"/>
</dbReference>
<dbReference type="PANTHER" id="PTHR23140:SF0">
    <property type="entry name" value="U2 SNRNP-ASSOCIATED SURP MOTIF-CONTAINING PROTEIN"/>
    <property type="match status" value="1"/>
</dbReference>
<dbReference type="GO" id="GO:0003723">
    <property type="term" value="F:RNA binding"/>
    <property type="evidence" value="ECO:0007669"/>
    <property type="project" value="UniProtKB-KW"/>
</dbReference>
<feature type="region of interest" description="Disordered" evidence="2">
    <location>
        <begin position="712"/>
        <end position="733"/>
    </location>
</feature>
<evidence type="ECO:0000259" key="3">
    <source>
        <dbReference type="PROSITE" id="PS51391"/>
    </source>
</evidence>
<name>A0AAD5RQA8_9PEZI</name>
<feature type="region of interest" description="Disordered" evidence="2">
    <location>
        <begin position="326"/>
        <end position="363"/>
    </location>
</feature>
<feature type="compositionally biased region" description="Polar residues" evidence="2">
    <location>
        <begin position="106"/>
        <end position="128"/>
    </location>
</feature>
<dbReference type="InterPro" id="IPR035967">
    <property type="entry name" value="SWAP/Surp_sf"/>
</dbReference>
<keyword evidence="5" id="KW-1185">Reference proteome</keyword>
<dbReference type="AlphaFoldDB" id="A0AAD5RQA8"/>
<sequence>MPPLQPQPQGEEISQFPDVRAKLQKPTRQSAFDKQRAEAQAKREREAQETAAVYHDFVKSFQDDDNSHHNDNGSGHGPPNHEFLQSQDSLPKSRGVGPSKRHFVPHQQSSTTSRSTKITPRSRINNAISRPISKAFLSSDDDDDNHNGEEGEDKANDSGNWYQGGRHRGHRSPVAGNQFRTWEPTAPPSTSMRAQEKAISKPTLRLSNLPPETSIARVKALVNHLLSVDGVRILSAQPPRTIERRSAVAIVTLSQDTPATDIDSAVSTLQNRYLGYGYYLSLHRHLSSSVTSSVVAAAGAGGAGSNIGSNGGVSAPFGAKPASVTLRGASHHHRHRSQRGRYAPPPSHLSHPTGPVPGRGNQILHVPVQPPRDIKQIRLIHRVLEAVLKHGPEFEALLMSRPEVQRDEKWAWLWDARSQGGTWYRWNLWEIVTGFDASQSRARYLPLFEDSHAWKAPDKTLPFQHATSVSEVCLDPDYSSEDDADINFEEPDADMDGTLFLGPLGRARLAHLLSRLPTNMSRLRKGDIACITAFAIQNASHGAEEIVDMIVWNIEKPFALSTVANDTRTSTPQPAEEEAAASAGTDRPGGDDAGAACLVGLYVANDTLSSSSTSGVRHAWRYRQLFEGALKRRRVFEMLGMMPERLGWGRLRMEKWRRSIGLVLSMWEGWCLFPADTQELLVKSFEKSVSARAEQDSIESKPRKNKWKVVDAAATSSGEGSAPVELPRGTRSPCVGEQAEHFVKQQLGEHYDVDGEPMSDGDIDGEPMSDGDVDGESMDEDEDYETGVAIEQSPGDRQRLRKRMRALDMFAAGRNNA</sequence>
<feature type="compositionally biased region" description="Basic and acidic residues" evidence="2">
    <location>
        <begin position="145"/>
        <end position="156"/>
    </location>
</feature>
<evidence type="ECO:0000256" key="1">
    <source>
        <dbReference type="ARBA" id="ARBA00022884"/>
    </source>
</evidence>
<dbReference type="PANTHER" id="PTHR23140">
    <property type="entry name" value="RNA PROCESSING PROTEIN LD23810P"/>
    <property type="match status" value="1"/>
</dbReference>
<evidence type="ECO:0000313" key="4">
    <source>
        <dbReference type="EMBL" id="KAJ2901795.1"/>
    </source>
</evidence>
<dbReference type="SUPFAM" id="SSF109905">
    <property type="entry name" value="Surp module (SWAP domain)"/>
    <property type="match status" value="1"/>
</dbReference>
<dbReference type="Pfam" id="PF01805">
    <property type="entry name" value="Surp"/>
    <property type="match status" value="1"/>
</dbReference>
<reference evidence="4" key="1">
    <citation type="submission" date="2022-07" db="EMBL/GenBank/DDBJ databases">
        <title>Draft genome sequence of Zalerion maritima ATCC 34329, a (micro)plastics degrading marine fungus.</title>
        <authorList>
            <person name="Paco A."/>
            <person name="Goncalves M.F.M."/>
            <person name="Rocha-Santos T.A.P."/>
            <person name="Alves A."/>
        </authorList>
    </citation>
    <scope>NUCLEOTIDE SEQUENCE</scope>
    <source>
        <strain evidence="4">ATCC 34329</strain>
    </source>
</reference>
<feature type="compositionally biased region" description="Basic and acidic residues" evidence="2">
    <location>
        <begin position="56"/>
        <end position="71"/>
    </location>
</feature>
<protein>
    <submittedName>
        <fullName evidence="4">Coatamer subunit protein</fullName>
    </submittedName>
</protein>
<feature type="region of interest" description="Disordered" evidence="2">
    <location>
        <begin position="748"/>
        <end position="799"/>
    </location>
</feature>
<dbReference type="PROSITE" id="PS51391">
    <property type="entry name" value="CID"/>
    <property type="match status" value="1"/>
</dbReference>
<feature type="region of interest" description="Disordered" evidence="2">
    <location>
        <begin position="565"/>
        <end position="588"/>
    </location>
</feature>
<feature type="compositionally biased region" description="Acidic residues" evidence="2">
    <location>
        <begin position="754"/>
        <end position="785"/>
    </location>
</feature>
<organism evidence="4 5">
    <name type="scientific">Zalerion maritima</name>
    <dbReference type="NCBI Taxonomy" id="339359"/>
    <lineage>
        <taxon>Eukaryota</taxon>
        <taxon>Fungi</taxon>
        <taxon>Dikarya</taxon>
        <taxon>Ascomycota</taxon>
        <taxon>Pezizomycotina</taxon>
        <taxon>Sordariomycetes</taxon>
        <taxon>Lulworthiomycetidae</taxon>
        <taxon>Lulworthiales</taxon>
        <taxon>Lulworthiaceae</taxon>
        <taxon>Zalerion</taxon>
    </lineage>
</organism>
<dbReference type="InterPro" id="IPR051485">
    <property type="entry name" value="SR-CTD_assoc_factor"/>
</dbReference>
<comment type="caution">
    <text evidence="4">The sequence shown here is derived from an EMBL/GenBank/DDBJ whole genome shotgun (WGS) entry which is preliminary data.</text>
</comment>
<accession>A0AAD5RQA8</accession>
<dbReference type="GO" id="GO:0006396">
    <property type="term" value="P:RNA processing"/>
    <property type="evidence" value="ECO:0007669"/>
    <property type="project" value="InterPro"/>
</dbReference>
<feature type="compositionally biased region" description="Basic residues" evidence="2">
    <location>
        <begin position="329"/>
        <end position="339"/>
    </location>
</feature>
<dbReference type="Proteomes" id="UP001201980">
    <property type="component" value="Unassembled WGS sequence"/>
</dbReference>
<feature type="region of interest" description="Disordered" evidence="2">
    <location>
        <begin position="1"/>
        <end position="194"/>
    </location>
</feature>
<dbReference type="InterPro" id="IPR006569">
    <property type="entry name" value="CID_dom"/>
</dbReference>
<feature type="domain" description="CID" evidence="3">
    <location>
        <begin position="501"/>
        <end position="689"/>
    </location>
</feature>
<dbReference type="EMBL" id="JAKWBI020000137">
    <property type="protein sequence ID" value="KAJ2901795.1"/>
    <property type="molecule type" value="Genomic_DNA"/>
</dbReference>
<dbReference type="InterPro" id="IPR000061">
    <property type="entry name" value="Surp"/>
</dbReference>
<proteinExistence type="predicted"/>
<dbReference type="Gene3D" id="1.25.40.90">
    <property type="match status" value="1"/>
</dbReference>
<evidence type="ECO:0000313" key="5">
    <source>
        <dbReference type="Proteomes" id="UP001201980"/>
    </source>
</evidence>
<evidence type="ECO:0000256" key="2">
    <source>
        <dbReference type="SAM" id="MobiDB-lite"/>
    </source>
</evidence>
<dbReference type="Gene3D" id="1.10.10.790">
    <property type="entry name" value="Surp module"/>
    <property type="match status" value="1"/>
</dbReference>
<keyword evidence="1" id="KW-0694">RNA-binding</keyword>
<gene>
    <name evidence="4" type="ORF">MKZ38_001376</name>
</gene>
<dbReference type="InterPro" id="IPR008942">
    <property type="entry name" value="ENTH_VHS"/>
</dbReference>